<name>A0A4Q0XNW8_9BACT</name>
<accession>A0A4Q0XNW8</accession>
<feature type="transmembrane region" description="Helical" evidence="1">
    <location>
        <begin position="94"/>
        <end position="113"/>
    </location>
</feature>
<keyword evidence="1" id="KW-0812">Transmembrane</keyword>
<protein>
    <recommendedName>
        <fullName evidence="4">Copper resistance protein D domain-containing protein</fullName>
    </recommendedName>
</protein>
<feature type="transmembrane region" description="Helical" evidence="1">
    <location>
        <begin position="6"/>
        <end position="26"/>
    </location>
</feature>
<proteinExistence type="predicted"/>
<evidence type="ECO:0008006" key="4">
    <source>
        <dbReference type="Google" id="ProtNLM"/>
    </source>
</evidence>
<dbReference type="AlphaFoldDB" id="A0A4Q0XNW8"/>
<keyword evidence="1" id="KW-0472">Membrane</keyword>
<keyword evidence="1" id="KW-1133">Transmembrane helix</keyword>
<dbReference type="OrthoDB" id="5365621at2"/>
<dbReference type="Proteomes" id="UP000290657">
    <property type="component" value="Unassembled WGS sequence"/>
</dbReference>
<organism evidence="2 3">
    <name type="scientific">Candidatus Marinarcus aquaticus</name>
    <dbReference type="NCBI Taxonomy" id="2044504"/>
    <lineage>
        <taxon>Bacteria</taxon>
        <taxon>Pseudomonadati</taxon>
        <taxon>Campylobacterota</taxon>
        <taxon>Epsilonproteobacteria</taxon>
        <taxon>Campylobacterales</taxon>
        <taxon>Arcobacteraceae</taxon>
        <taxon>Candidatus Marinarcus</taxon>
    </lineage>
</organism>
<feature type="transmembrane region" description="Helical" evidence="1">
    <location>
        <begin position="125"/>
        <end position="146"/>
    </location>
</feature>
<sequence>MTTNLLLFIHIIAAATWVGGSMLLFGMGIYFKDPKIQKTIYTHIGPFYGYFQLIWITLLLITGLLLLTQHGISSVLFNEAFIQSDLGMLLYQKLFLVVIVIIATIVHMFIALKRHNQERTQKEKIISRISSMLIFILNFFIIWYAINIADYF</sequence>
<comment type="caution">
    <text evidence="2">The sequence shown here is derived from an EMBL/GenBank/DDBJ whole genome shotgun (WGS) entry which is preliminary data.</text>
</comment>
<evidence type="ECO:0000313" key="2">
    <source>
        <dbReference type="EMBL" id="RXJ56166.1"/>
    </source>
</evidence>
<keyword evidence="3" id="KW-1185">Reference proteome</keyword>
<gene>
    <name evidence="2" type="ORF">CRV04_08940</name>
</gene>
<evidence type="ECO:0000313" key="3">
    <source>
        <dbReference type="Proteomes" id="UP000290657"/>
    </source>
</evidence>
<dbReference type="EMBL" id="PDKN01000006">
    <property type="protein sequence ID" value="RXJ56166.1"/>
    <property type="molecule type" value="Genomic_DNA"/>
</dbReference>
<dbReference type="RefSeq" id="WP_128996508.1">
    <property type="nucleotide sequence ID" value="NZ_PDKN01000006.1"/>
</dbReference>
<feature type="transmembrane region" description="Helical" evidence="1">
    <location>
        <begin position="47"/>
        <end position="67"/>
    </location>
</feature>
<evidence type="ECO:0000256" key="1">
    <source>
        <dbReference type="SAM" id="Phobius"/>
    </source>
</evidence>
<reference evidence="2 3" key="1">
    <citation type="submission" date="2017-10" db="EMBL/GenBank/DDBJ databases">
        <title>Genomics of the genus Arcobacter.</title>
        <authorList>
            <person name="Perez-Cataluna A."/>
            <person name="Figueras M.J."/>
        </authorList>
    </citation>
    <scope>NUCLEOTIDE SEQUENCE [LARGE SCALE GENOMIC DNA]</scope>
    <source>
        <strain evidence="2 3">CECT 8987</strain>
    </source>
</reference>